<name>A0A3S0XZR0_CHLFR</name>
<organism evidence="2 3">
    <name type="scientific">Chlorogloeopsis fritschii PCC 6912</name>
    <dbReference type="NCBI Taxonomy" id="211165"/>
    <lineage>
        <taxon>Bacteria</taxon>
        <taxon>Bacillati</taxon>
        <taxon>Cyanobacteriota</taxon>
        <taxon>Cyanophyceae</taxon>
        <taxon>Nostocales</taxon>
        <taxon>Chlorogloeopsidaceae</taxon>
        <taxon>Chlorogloeopsis</taxon>
    </lineage>
</organism>
<feature type="domain" description="PD-(D/E)XK nuclease" evidence="1">
    <location>
        <begin position="15"/>
        <end position="168"/>
    </location>
</feature>
<dbReference type="AlphaFoldDB" id="A0A3S0XZR0"/>
<keyword evidence="2" id="KW-0418">Kinase</keyword>
<keyword evidence="3" id="KW-1185">Reference proteome</keyword>
<keyword evidence="2" id="KW-0808">Transferase</keyword>
<dbReference type="EMBL" id="RSCJ01000004">
    <property type="protein sequence ID" value="RUR84649.1"/>
    <property type="molecule type" value="Genomic_DNA"/>
</dbReference>
<dbReference type="InterPro" id="IPR046821">
    <property type="entry name" value="PDDEXK_11"/>
</dbReference>
<dbReference type="RefSeq" id="WP_016875582.1">
    <property type="nucleotide sequence ID" value="NZ_AJLN01000100.1"/>
</dbReference>
<evidence type="ECO:0000313" key="2">
    <source>
        <dbReference type="EMBL" id="RUR84649.1"/>
    </source>
</evidence>
<proteinExistence type="predicted"/>
<dbReference type="GO" id="GO:0016301">
    <property type="term" value="F:kinase activity"/>
    <property type="evidence" value="ECO:0007669"/>
    <property type="project" value="UniProtKB-KW"/>
</dbReference>
<dbReference type="OrthoDB" id="5514786at2"/>
<evidence type="ECO:0000313" key="3">
    <source>
        <dbReference type="Proteomes" id="UP000268857"/>
    </source>
</evidence>
<protein>
    <submittedName>
        <fullName evidence="2">4-diphosphocytidyl-2C-methyl-D-erythritol kinase</fullName>
    </submittedName>
</protein>
<dbReference type="Proteomes" id="UP000268857">
    <property type="component" value="Unassembled WGS sequence"/>
</dbReference>
<dbReference type="Pfam" id="PF20472">
    <property type="entry name" value="PDDEXK_11"/>
    <property type="match status" value="1"/>
</dbReference>
<evidence type="ECO:0000259" key="1">
    <source>
        <dbReference type="Pfam" id="PF20472"/>
    </source>
</evidence>
<reference evidence="2 3" key="1">
    <citation type="journal article" date="2019" name="Genome Biol. Evol.">
        <title>Day and night: Metabolic profiles and evolutionary relationships of six axenic non-marine cyanobacteria.</title>
        <authorList>
            <person name="Will S.E."/>
            <person name="Henke P."/>
            <person name="Boedeker C."/>
            <person name="Huang S."/>
            <person name="Brinkmann H."/>
            <person name="Rohde M."/>
            <person name="Jarek M."/>
            <person name="Friedl T."/>
            <person name="Seufert S."/>
            <person name="Schumacher M."/>
            <person name="Overmann J."/>
            <person name="Neumann-Schaal M."/>
            <person name="Petersen J."/>
        </authorList>
    </citation>
    <scope>NUCLEOTIDE SEQUENCE [LARGE SCALE GENOMIC DNA]</scope>
    <source>
        <strain evidence="2 3">PCC 6912</strain>
    </source>
</reference>
<gene>
    <name evidence="2" type="ORF">PCC6912_15440</name>
</gene>
<comment type="caution">
    <text evidence="2">The sequence shown here is derived from an EMBL/GenBank/DDBJ whole genome shotgun (WGS) entry which is preliminary data.</text>
</comment>
<accession>A0A3S0XZR0</accession>
<sequence>MAAKGIQMIRTQGARANKSGEILENHVETTLRAHGYFQVCSHVPKKQRREFILTSTLLPKRYAKQVYIGTGIYQTDIYVDFYVVGLSTMPSGLIIECKWQESEGSVDEKFPYLNLNIQYSYPAPTIIVIGGEGMREGAIDWLKERETDNHNLLAVHSLDRFIAWANKHL</sequence>